<name>A0A109JZN8_9HYPH</name>
<dbReference type="RefSeq" id="WP_062368721.1">
    <property type="nucleotide sequence ID" value="NZ_LNCD01000025.1"/>
</dbReference>
<reference evidence="1 2" key="1">
    <citation type="submission" date="2015-11" db="EMBL/GenBank/DDBJ databases">
        <title>Draft Genome Sequence of the Strain BR 10423 (Rhizobium sp.) isolated from nodules of Mimosa pudica.</title>
        <authorList>
            <person name="Barauna A.C."/>
            <person name="Zilli J.E."/>
            <person name="Simoes-Araujo J.L."/>
            <person name="Reis V.M."/>
            <person name="James E.K."/>
            <person name="Reis F.B.Jr."/>
            <person name="Rouws L.F."/>
            <person name="Passos S.R."/>
            <person name="Gois S.R."/>
        </authorList>
    </citation>
    <scope>NUCLEOTIDE SEQUENCE [LARGE SCALE GENOMIC DNA]</scope>
    <source>
        <strain evidence="1 2">BR10423</strain>
    </source>
</reference>
<keyword evidence="2" id="KW-1185">Reference proteome</keyword>
<comment type="caution">
    <text evidence="1">The sequence shown here is derived from an EMBL/GenBank/DDBJ whole genome shotgun (WGS) entry which is preliminary data.</text>
</comment>
<accession>A0A109JZN8</accession>
<gene>
    <name evidence="1" type="ORF">AS026_30600</name>
</gene>
<dbReference type="AlphaFoldDB" id="A0A109JZN8"/>
<sequence>MMSIKTWATNVERRDEIIKVSKELIKGIDEALDWVLDSDRPDTAVLACELHQVRAQLVRTIEAVQAAEVDDAPSGVPSP</sequence>
<organism evidence="1 2">
    <name type="scientific">Rhizobium altiplani</name>
    <dbReference type="NCBI Taxonomy" id="1864509"/>
    <lineage>
        <taxon>Bacteria</taxon>
        <taxon>Pseudomonadati</taxon>
        <taxon>Pseudomonadota</taxon>
        <taxon>Alphaproteobacteria</taxon>
        <taxon>Hyphomicrobiales</taxon>
        <taxon>Rhizobiaceae</taxon>
        <taxon>Rhizobium/Agrobacterium group</taxon>
        <taxon>Rhizobium</taxon>
    </lineage>
</organism>
<protein>
    <submittedName>
        <fullName evidence="1">Uncharacterized protein</fullName>
    </submittedName>
</protein>
<evidence type="ECO:0000313" key="2">
    <source>
        <dbReference type="Proteomes" id="UP000068164"/>
    </source>
</evidence>
<dbReference type="Proteomes" id="UP000068164">
    <property type="component" value="Unassembled WGS sequence"/>
</dbReference>
<proteinExistence type="predicted"/>
<dbReference type="EMBL" id="LNCD01000025">
    <property type="protein sequence ID" value="KWV57993.1"/>
    <property type="molecule type" value="Genomic_DNA"/>
</dbReference>
<evidence type="ECO:0000313" key="1">
    <source>
        <dbReference type="EMBL" id="KWV57993.1"/>
    </source>
</evidence>